<feature type="signal peptide" evidence="4">
    <location>
        <begin position="1"/>
        <end position="30"/>
    </location>
</feature>
<dbReference type="GO" id="GO:0005773">
    <property type="term" value="C:vacuole"/>
    <property type="evidence" value="ECO:0007669"/>
    <property type="project" value="TreeGrafter"/>
</dbReference>
<keyword evidence="5" id="KW-0121">Carboxypeptidase</keyword>
<evidence type="ECO:0000256" key="2">
    <source>
        <dbReference type="ARBA" id="ARBA00022729"/>
    </source>
</evidence>
<dbReference type="Proteomes" id="UP001180020">
    <property type="component" value="Unassembled WGS sequence"/>
</dbReference>
<protein>
    <submittedName>
        <fullName evidence="5">Serine carboxypeptidase II-3</fullName>
    </submittedName>
</protein>
<dbReference type="Gene3D" id="3.40.50.12670">
    <property type="match status" value="1"/>
</dbReference>
<reference evidence="5" key="1">
    <citation type="journal article" date="2023" name="Nat. Commun.">
        <title>Diploid and tetraploid genomes of Acorus and the evolution of monocots.</title>
        <authorList>
            <person name="Ma L."/>
            <person name="Liu K.W."/>
            <person name="Li Z."/>
            <person name="Hsiao Y.Y."/>
            <person name="Qi Y."/>
            <person name="Fu T."/>
            <person name="Tang G.D."/>
            <person name="Zhang D."/>
            <person name="Sun W.H."/>
            <person name="Liu D.K."/>
            <person name="Li Y."/>
            <person name="Chen G.Z."/>
            <person name="Liu X.D."/>
            <person name="Liao X.Y."/>
            <person name="Jiang Y.T."/>
            <person name="Yu X."/>
            <person name="Hao Y."/>
            <person name="Huang J."/>
            <person name="Zhao X.W."/>
            <person name="Ke S."/>
            <person name="Chen Y.Y."/>
            <person name="Wu W.L."/>
            <person name="Hsu J.L."/>
            <person name="Lin Y.F."/>
            <person name="Huang M.D."/>
            <person name="Li C.Y."/>
            <person name="Huang L."/>
            <person name="Wang Z.W."/>
            <person name="Zhao X."/>
            <person name="Zhong W.Y."/>
            <person name="Peng D.H."/>
            <person name="Ahmad S."/>
            <person name="Lan S."/>
            <person name="Zhang J.S."/>
            <person name="Tsai W.C."/>
            <person name="Van de Peer Y."/>
            <person name="Liu Z.J."/>
        </authorList>
    </citation>
    <scope>NUCLEOTIDE SEQUENCE</scope>
    <source>
        <strain evidence="5">CP</strain>
    </source>
</reference>
<sequence>MRNSSSFKASPSLLCLLLPLLLILAGLAQARVPGVEFVNNMMVKGLSKDWDMIALVAEPLVVPQTGSKESDLIVGGLPGQKPQVQYPQYAGYITVDATAGRALFYYFVEAIDNATSKPLVLWLSSGPGCSSLGDQALMGHGPYRVSTDGQTIYGNNASLLQEANVIYLESTTGTGFSYSNTSSNYKGLNDRKISEDNFRFLVNWLERFPEYKERMFFVGGEGYGASYAAQLMQLILNYNDAGGHTNITFTGILLGNAIIDAESSVKGYLDNLWGHGMISRRLFNMINATCESPFTRSCQMAHKFARQSVAPNYPYDFSASICNLTPPPNQPIQNVDSLYECSEKNVAEYLNTPEVQKALHVNPATIPQGWRQCNDDVANTYAEITPSTLPILKNAIHHNLPLLVYRQAWFQSYNCRSDLPQAHNTNNMIIFFQWFYSGDTDLSVPLHSTRYSLKKLNMTVVQKWAMWTLDNYEVSTLS</sequence>
<keyword evidence="3" id="KW-0325">Glycoprotein</keyword>
<keyword evidence="5" id="KW-0378">Hydrolase</keyword>
<dbReference type="Gene3D" id="3.40.50.1820">
    <property type="entry name" value="alpha/beta hydrolase"/>
    <property type="match status" value="1"/>
</dbReference>
<dbReference type="InterPro" id="IPR029058">
    <property type="entry name" value="AB_hydrolase_fold"/>
</dbReference>
<proteinExistence type="inferred from homology"/>
<evidence type="ECO:0000313" key="5">
    <source>
        <dbReference type="EMBL" id="KAK1289389.1"/>
    </source>
</evidence>
<gene>
    <name evidence="5" type="primary">CXP:2-3</name>
    <name evidence="5" type="ORF">QJS10_CPB18g00043</name>
</gene>
<feature type="chain" id="PRO_5043462837" evidence="4">
    <location>
        <begin position="31"/>
        <end position="478"/>
    </location>
</feature>
<evidence type="ECO:0000256" key="3">
    <source>
        <dbReference type="ARBA" id="ARBA00023180"/>
    </source>
</evidence>
<evidence type="ECO:0000313" key="6">
    <source>
        <dbReference type="Proteomes" id="UP001180020"/>
    </source>
</evidence>
<accession>A0AAV9CL55</accession>
<dbReference type="SUPFAM" id="SSF53474">
    <property type="entry name" value="alpha/beta-Hydrolases"/>
    <property type="match status" value="1"/>
</dbReference>
<dbReference type="InterPro" id="IPR001563">
    <property type="entry name" value="Peptidase_S10"/>
</dbReference>
<comment type="similarity">
    <text evidence="1">Belongs to the peptidase S10 family.</text>
</comment>
<reference evidence="5" key="2">
    <citation type="submission" date="2023-06" db="EMBL/GenBank/DDBJ databases">
        <authorList>
            <person name="Ma L."/>
            <person name="Liu K.-W."/>
            <person name="Li Z."/>
            <person name="Hsiao Y.-Y."/>
            <person name="Qi Y."/>
            <person name="Fu T."/>
            <person name="Tang G."/>
            <person name="Zhang D."/>
            <person name="Sun W.-H."/>
            <person name="Liu D.-K."/>
            <person name="Li Y."/>
            <person name="Chen G.-Z."/>
            <person name="Liu X.-D."/>
            <person name="Liao X.-Y."/>
            <person name="Jiang Y.-T."/>
            <person name="Yu X."/>
            <person name="Hao Y."/>
            <person name="Huang J."/>
            <person name="Zhao X.-W."/>
            <person name="Ke S."/>
            <person name="Chen Y.-Y."/>
            <person name="Wu W.-L."/>
            <person name="Hsu J.-L."/>
            <person name="Lin Y.-F."/>
            <person name="Huang M.-D."/>
            <person name="Li C.-Y."/>
            <person name="Huang L."/>
            <person name="Wang Z.-W."/>
            <person name="Zhao X."/>
            <person name="Zhong W.-Y."/>
            <person name="Peng D.-H."/>
            <person name="Ahmad S."/>
            <person name="Lan S."/>
            <person name="Zhang J.-S."/>
            <person name="Tsai W.-C."/>
            <person name="Van De Peer Y."/>
            <person name="Liu Z.-J."/>
        </authorList>
    </citation>
    <scope>NUCLEOTIDE SEQUENCE</scope>
    <source>
        <strain evidence="5">CP</strain>
        <tissue evidence="5">Leaves</tissue>
    </source>
</reference>
<dbReference type="PANTHER" id="PTHR11802:SF132">
    <property type="entry name" value="SERINE CARBOXYPEPTIDASE-LIKE 36-RELATED"/>
    <property type="match status" value="1"/>
</dbReference>
<organism evidence="5 6">
    <name type="scientific">Acorus calamus</name>
    <name type="common">Sweet flag</name>
    <dbReference type="NCBI Taxonomy" id="4465"/>
    <lineage>
        <taxon>Eukaryota</taxon>
        <taxon>Viridiplantae</taxon>
        <taxon>Streptophyta</taxon>
        <taxon>Embryophyta</taxon>
        <taxon>Tracheophyta</taxon>
        <taxon>Spermatophyta</taxon>
        <taxon>Magnoliopsida</taxon>
        <taxon>Liliopsida</taxon>
        <taxon>Acoraceae</taxon>
        <taxon>Acorus</taxon>
    </lineage>
</organism>
<comment type="caution">
    <text evidence="5">The sequence shown here is derived from an EMBL/GenBank/DDBJ whole genome shotgun (WGS) entry which is preliminary data.</text>
</comment>
<dbReference type="Pfam" id="PF00450">
    <property type="entry name" value="Peptidase_S10"/>
    <property type="match status" value="1"/>
</dbReference>
<evidence type="ECO:0000256" key="4">
    <source>
        <dbReference type="SAM" id="SignalP"/>
    </source>
</evidence>
<name>A0AAV9CL55_ACOCL</name>
<dbReference type="GO" id="GO:0004185">
    <property type="term" value="F:serine-type carboxypeptidase activity"/>
    <property type="evidence" value="ECO:0007669"/>
    <property type="project" value="InterPro"/>
</dbReference>
<keyword evidence="5" id="KW-0645">Protease</keyword>
<keyword evidence="6" id="KW-1185">Reference proteome</keyword>
<keyword evidence="2 4" id="KW-0732">Signal</keyword>
<dbReference type="GO" id="GO:0006508">
    <property type="term" value="P:proteolysis"/>
    <property type="evidence" value="ECO:0007669"/>
    <property type="project" value="InterPro"/>
</dbReference>
<dbReference type="PRINTS" id="PR00724">
    <property type="entry name" value="CRBOXYPTASEC"/>
</dbReference>
<dbReference type="AlphaFoldDB" id="A0AAV9CL55"/>
<dbReference type="EMBL" id="JAUJYO010000018">
    <property type="protein sequence ID" value="KAK1289389.1"/>
    <property type="molecule type" value="Genomic_DNA"/>
</dbReference>
<evidence type="ECO:0000256" key="1">
    <source>
        <dbReference type="ARBA" id="ARBA00009431"/>
    </source>
</evidence>
<dbReference type="PANTHER" id="PTHR11802">
    <property type="entry name" value="SERINE PROTEASE FAMILY S10 SERINE CARBOXYPEPTIDASE"/>
    <property type="match status" value="1"/>
</dbReference>